<dbReference type="Proteomes" id="UP000193570">
    <property type="component" value="Unassembled WGS sequence"/>
</dbReference>
<dbReference type="OrthoDB" id="5490290at2"/>
<dbReference type="EC" id="2.4.1.57" evidence="2"/>
<dbReference type="PANTHER" id="PTHR12526">
    <property type="entry name" value="GLYCOSYLTRANSFERASE"/>
    <property type="match status" value="1"/>
</dbReference>
<organism evidence="2 3">
    <name type="scientific">Roseivivax jejudonensis</name>
    <dbReference type="NCBI Taxonomy" id="1529041"/>
    <lineage>
        <taxon>Bacteria</taxon>
        <taxon>Pseudomonadati</taxon>
        <taxon>Pseudomonadota</taxon>
        <taxon>Alphaproteobacteria</taxon>
        <taxon>Rhodobacterales</taxon>
        <taxon>Roseobacteraceae</taxon>
        <taxon>Roseivivax</taxon>
    </lineage>
</organism>
<dbReference type="GO" id="GO:0016757">
    <property type="term" value="F:glycosyltransferase activity"/>
    <property type="evidence" value="ECO:0007669"/>
    <property type="project" value="UniProtKB-KW"/>
</dbReference>
<dbReference type="AlphaFoldDB" id="A0A1X6Y5V5"/>
<protein>
    <submittedName>
        <fullName evidence="2">GDP-mannose-dependent alpha-(1-6)-phosphatidylinositol monomannoside mannosyltransferase</fullName>
        <ecNumber evidence="2">2.4.1.57</ecNumber>
    </submittedName>
</protein>
<reference evidence="2 3" key="1">
    <citation type="submission" date="2017-03" db="EMBL/GenBank/DDBJ databases">
        <authorList>
            <person name="Afonso C.L."/>
            <person name="Miller P.J."/>
            <person name="Scott M.A."/>
            <person name="Spackman E."/>
            <person name="Goraichik I."/>
            <person name="Dimitrov K.M."/>
            <person name="Suarez D.L."/>
            <person name="Swayne D.E."/>
        </authorList>
    </citation>
    <scope>NUCLEOTIDE SEQUENCE [LARGE SCALE GENOMIC DNA]</scope>
    <source>
        <strain evidence="2 3">CECT 8625</strain>
    </source>
</reference>
<proteinExistence type="predicted"/>
<keyword evidence="3" id="KW-1185">Reference proteome</keyword>
<keyword evidence="2" id="KW-0328">Glycosyltransferase</keyword>
<dbReference type="EMBL" id="FWFK01000001">
    <property type="protein sequence ID" value="SLN11613.1"/>
    <property type="molecule type" value="Genomic_DNA"/>
</dbReference>
<dbReference type="Gene3D" id="3.40.50.2000">
    <property type="entry name" value="Glycogen Phosphorylase B"/>
    <property type="match status" value="2"/>
</dbReference>
<dbReference type="RefSeq" id="WP_085790057.1">
    <property type="nucleotide sequence ID" value="NZ_FWFK01000001.1"/>
</dbReference>
<dbReference type="InterPro" id="IPR001296">
    <property type="entry name" value="Glyco_trans_1"/>
</dbReference>
<accession>A0A1X6Y5V5</accession>
<evidence type="ECO:0000313" key="2">
    <source>
        <dbReference type="EMBL" id="SLN11613.1"/>
    </source>
</evidence>
<evidence type="ECO:0000313" key="3">
    <source>
        <dbReference type="Proteomes" id="UP000193570"/>
    </source>
</evidence>
<sequence>MTAPRRVLFLTTTALEYGGVGRYSRYQIDALREIFGREGVRALSLLGPDPAASVSFPLDWHGRGPRSGSVDRARFSLGAAALALSWGPDVIHCAHVNLTPLGVRLAQLCGASTVLNVYGLELWSGLSNARRAAMARMGRLIADCHATADHVVRERLHADPPDVIWDCADLDRFRPGSPPPHLFKRYGLPDPDRYRIVLTLGRLSVGARHKGYDRLLDIWGDVRARVPQARLVFAGRGDDADRLRVKAAKLGHADSVVFTGSVDEEDLAAIYRTAHVFSLVSDKGTGRGEGIPLTPIEAMASGVPVLVGNEDGSMEAVDDTRNGIVVSPRDPARMTDALVDLLTEKGENRAARVNEARRVAEERFGYRAFLAKHRDFFGVPRPSDPPL</sequence>
<feature type="domain" description="Glycosyl transferase family 1" evidence="1">
    <location>
        <begin position="191"/>
        <end position="357"/>
    </location>
</feature>
<dbReference type="CDD" id="cd03801">
    <property type="entry name" value="GT4_PimA-like"/>
    <property type="match status" value="1"/>
</dbReference>
<dbReference type="Pfam" id="PF00534">
    <property type="entry name" value="Glycos_transf_1"/>
    <property type="match status" value="1"/>
</dbReference>
<evidence type="ECO:0000259" key="1">
    <source>
        <dbReference type="Pfam" id="PF00534"/>
    </source>
</evidence>
<dbReference type="SUPFAM" id="SSF53756">
    <property type="entry name" value="UDP-Glycosyltransferase/glycogen phosphorylase"/>
    <property type="match status" value="1"/>
</dbReference>
<name>A0A1X6Y5V5_9RHOB</name>
<keyword evidence="2" id="KW-0808">Transferase</keyword>
<gene>
    <name evidence="2" type="primary">pimB_1</name>
    <name evidence="2" type="ORF">ROJ8625_00279</name>
</gene>